<feature type="compositionally biased region" description="Acidic residues" evidence="1">
    <location>
        <begin position="73"/>
        <end position="83"/>
    </location>
</feature>
<evidence type="ECO:0000256" key="1">
    <source>
        <dbReference type="SAM" id="MobiDB-lite"/>
    </source>
</evidence>
<evidence type="ECO:0000313" key="3">
    <source>
        <dbReference type="Proteomes" id="UP000077521"/>
    </source>
</evidence>
<feature type="compositionally biased region" description="Acidic residues" evidence="1">
    <location>
        <begin position="54"/>
        <end position="63"/>
    </location>
</feature>
<feature type="compositionally biased region" description="Low complexity" evidence="1">
    <location>
        <begin position="183"/>
        <end position="197"/>
    </location>
</feature>
<protein>
    <submittedName>
        <fullName evidence="2">Uncharacterized protein</fullName>
    </submittedName>
</protein>
<feature type="compositionally biased region" description="Acidic residues" evidence="1">
    <location>
        <begin position="321"/>
        <end position="344"/>
    </location>
</feature>
<feature type="compositionally biased region" description="Polar residues" evidence="1">
    <location>
        <begin position="198"/>
        <end position="207"/>
    </location>
</feature>
<reference evidence="2" key="2">
    <citation type="journal article" date="2019" name="IMA Fungus">
        <title>Genome sequencing and comparison of five Tilletia species to identify candidate genes for the detection of regulated species infecting wheat.</title>
        <authorList>
            <person name="Nguyen H.D.T."/>
            <person name="Sultana T."/>
            <person name="Kesanakurti P."/>
            <person name="Hambleton S."/>
        </authorList>
    </citation>
    <scope>NUCLEOTIDE SEQUENCE</scope>
    <source>
        <strain evidence="2">DAOMC 236416</strain>
    </source>
</reference>
<accession>A0A177TS97</accession>
<feature type="region of interest" description="Disordered" evidence="1">
    <location>
        <begin position="320"/>
        <end position="344"/>
    </location>
</feature>
<evidence type="ECO:0000313" key="2">
    <source>
        <dbReference type="EMBL" id="KAE8257976.1"/>
    </source>
</evidence>
<dbReference type="Gene3D" id="3.30.160.20">
    <property type="match status" value="1"/>
</dbReference>
<dbReference type="SUPFAM" id="SSF54768">
    <property type="entry name" value="dsRNA-binding domain-like"/>
    <property type="match status" value="1"/>
</dbReference>
<dbReference type="AlphaFoldDB" id="A0A177TS97"/>
<feature type="region of interest" description="Disordered" evidence="1">
    <location>
        <begin position="155"/>
        <end position="231"/>
    </location>
</feature>
<feature type="compositionally biased region" description="Acidic residues" evidence="1">
    <location>
        <begin position="107"/>
        <end position="117"/>
    </location>
</feature>
<comment type="caution">
    <text evidence="2">The sequence shown here is derived from an EMBL/GenBank/DDBJ whole genome shotgun (WGS) entry which is preliminary data.</text>
</comment>
<proteinExistence type="predicted"/>
<feature type="region of interest" description="Disordered" evidence="1">
    <location>
        <begin position="18"/>
        <end position="41"/>
    </location>
</feature>
<keyword evidence="3" id="KW-1185">Reference proteome</keyword>
<feature type="region of interest" description="Disordered" evidence="1">
    <location>
        <begin position="54"/>
        <end position="119"/>
    </location>
</feature>
<sequence>MTHTLSASMSFLSRFQDNSGRLASGAGSSKDLAQADHHQDLHRQHRESIYIDLTDDQDDDEDLSAAVPGMLPIDEDNDYDDEEYNNRAGLDDFEGSSRLRHPTQDAETNDGDGDEDPRDALEDALAGIGLVPLQTWLADWDGVMTSRAKAKAEKELAQKAAVDPAEGTTGKKSKKRKKRNSDAATLGPAAATALEGGSNPSNTSSRTEAYPSRIEADDPDTSAEPARKKSRVAKKATFTVDADIPPVQTVHELAQWLEIDKPEFTFKFRPADRDLGTRDTYEGRCLFNGQLFTSKSPHPKKASAKDAVALKVLKSFKIMQDSDDDNDDDDDDDEEYDYDEDYSY</sequence>
<dbReference type="Proteomes" id="UP000077521">
    <property type="component" value="Unassembled WGS sequence"/>
</dbReference>
<name>A0A177TS97_9BASI</name>
<dbReference type="EMBL" id="LWDF02000088">
    <property type="protein sequence ID" value="KAE8257976.1"/>
    <property type="molecule type" value="Genomic_DNA"/>
</dbReference>
<organism evidence="2 3">
    <name type="scientific">Tilletia indica</name>
    <dbReference type="NCBI Taxonomy" id="43049"/>
    <lineage>
        <taxon>Eukaryota</taxon>
        <taxon>Fungi</taxon>
        <taxon>Dikarya</taxon>
        <taxon>Basidiomycota</taxon>
        <taxon>Ustilaginomycotina</taxon>
        <taxon>Exobasidiomycetes</taxon>
        <taxon>Tilletiales</taxon>
        <taxon>Tilletiaceae</taxon>
        <taxon>Tilletia</taxon>
    </lineage>
</organism>
<reference evidence="2" key="1">
    <citation type="submission" date="2016-04" db="EMBL/GenBank/DDBJ databases">
        <authorList>
            <person name="Nguyen H.D."/>
            <person name="Samba Siva P."/>
            <person name="Cullis J."/>
            <person name="Levesque C.A."/>
            <person name="Hambleton S."/>
        </authorList>
    </citation>
    <scope>NUCLEOTIDE SEQUENCE</scope>
    <source>
        <strain evidence="2">DAOMC 236416</strain>
    </source>
</reference>
<gene>
    <name evidence="2" type="ORF">A4X13_0g1999</name>
</gene>